<dbReference type="Pfam" id="PF00335">
    <property type="entry name" value="Tetraspanin"/>
    <property type="match status" value="1"/>
</dbReference>
<dbReference type="InterPro" id="IPR008952">
    <property type="entry name" value="Tetraspanin_EC2_sf"/>
</dbReference>
<keyword evidence="4 5" id="KW-0472">Membrane</keyword>
<name>A0A6M2DVD6_XENCH</name>
<reference evidence="7" key="1">
    <citation type="submission" date="2020-03" db="EMBL/GenBank/DDBJ databases">
        <title>Transcriptomic Profiling of the Digestive Tract of the Rat Flea, Xenopsylla cheopis, Following Blood Feeding and Infection with Yersinia pestis.</title>
        <authorList>
            <person name="Bland D.M."/>
            <person name="Martens C.A."/>
            <person name="Virtaneva K."/>
            <person name="Kanakabandi K."/>
            <person name="Long D."/>
            <person name="Rosenke R."/>
            <person name="Saturday G.A."/>
            <person name="Hoyt F.H."/>
            <person name="Bruno D.P."/>
            <person name="Ribeiro J.M.C."/>
            <person name="Hinnebusch J."/>
        </authorList>
    </citation>
    <scope>NUCLEOTIDE SEQUENCE</scope>
</reference>
<evidence type="ECO:0000256" key="3">
    <source>
        <dbReference type="ARBA" id="ARBA00022989"/>
    </source>
</evidence>
<dbReference type="AlphaFoldDB" id="A0A6M2DVD6"/>
<evidence type="ECO:0000256" key="6">
    <source>
        <dbReference type="SAM" id="SignalP"/>
    </source>
</evidence>
<feature type="transmembrane region" description="Helical" evidence="5">
    <location>
        <begin position="117"/>
        <end position="139"/>
    </location>
</feature>
<dbReference type="CDD" id="cd03127">
    <property type="entry name" value="tetraspanin_LEL"/>
    <property type="match status" value="1"/>
</dbReference>
<dbReference type="PANTHER" id="PTHR19282">
    <property type="entry name" value="TETRASPANIN"/>
    <property type="match status" value="1"/>
</dbReference>
<sequence>MIYTFAVFLIGICILELAAGIAGYIKHGELAETLESNFNASMNAYINDKQTQATWDVIQEDLDCCGMNGPTDWKSVFGNSTIPKSCCTEFDSDVCDLAHAHRNGCMPTLLEFLQSKALILGGVGVGIAFIQVLGVIFACSLAKSIRREYETV</sequence>
<comment type="subcellular location">
    <subcellularLocation>
        <location evidence="1">Membrane</location>
        <topology evidence="1">Multi-pass membrane protein</topology>
    </subcellularLocation>
</comment>
<feature type="signal peptide" evidence="6">
    <location>
        <begin position="1"/>
        <end position="20"/>
    </location>
</feature>
<keyword evidence="2 5" id="KW-0812">Transmembrane</keyword>
<accession>A0A6M2DVD6</accession>
<dbReference type="EMBL" id="GIIL01006178">
    <property type="protein sequence ID" value="NOV49904.1"/>
    <property type="molecule type" value="Transcribed_RNA"/>
</dbReference>
<evidence type="ECO:0000256" key="5">
    <source>
        <dbReference type="SAM" id="Phobius"/>
    </source>
</evidence>
<evidence type="ECO:0000256" key="1">
    <source>
        <dbReference type="ARBA" id="ARBA00004141"/>
    </source>
</evidence>
<keyword evidence="3 5" id="KW-1133">Transmembrane helix</keyword>
<evidence type="ECO:0000256" key="4">
    <source>
        <dbReference type="ARBA" id="ARBA00023136"/>
    </source>
</evidence>
<feature type="chain" id="PRO_5026969352" evidence="6">
    <location>
        <begin position="21"/>
        <end position="152"/>
    </location>
</feature>
<evidence type="ECO:0000256" key="2">
    <source>
        <dbReference type="ARBA" id="ARBA00022692"/>
    </source>
</evidence>
<dbReference type="PANTHER" id="PTHR19282:SF482">
    <property type="entry name" value="FI23944P1-RELATED"/>
    <property type="match status" value="1"/>
</dbReference>
<proteinExistence type="predicted"/>
<dbReference type="SUPFAM" id="SSF48652">
    <property type="entry name" value="Tetraspanin"/>
    <property type="match status" value="1"/>
</dbReference>
<dbReference type="Gene3D" id="1.10.1450.10">
    <property type="entry name" value="Tetraspanin"/>
    <property type="match status" value="1"/>
</dbReference>
<protein>
    <submittedName>
        <fullName evidence="7">Putative tetraspanin 39d</fullName>
    </submittedName>
</protein>
<organism evidence="7">
    <name type="scientific">Xenopsylla cheopis</name>
    <name type="common">Oriental rat flea</name>
    <name type="synonym">Pulex cheopis</name>
    <dbReference type="NCBI Taxonomy" id="163159"/>
    <lineage>
        <taxon>Eukaryota</taxon>
        <taxon>Metazoa</taxon>
        <taxon>Ecdysozoa</taxon>
        <taxon>Arthropoda</taxon>
        <taxon>Hexapoda</taxon>
        <taxon>Insecta</taxon>
        <taxon>Pterygota</taxon>
        <taxon>Neoptera</taxon>
        <taxon>Endopterygota</taxon>
        <taxon>Siphonaptera</taxon>
        <taxon>Pulicidae</taxon>
        <taxon>Xenopsyllinae</taxon>
        <taxon>Xenopsylla</taxon>
    </lineage>
</organism>
<dbReference type="InterPro" id="IPR018499">
    <property type="entry name" value="Tetraspanin/Peripherin"/>
</dbReference>
<dbReference type="GO" id="GO:0005886">
    <property type="term" value="C:plasma membrane"/>
    <property type="evidence" value="ECO:0007669"/>
    <property type="project" value="TreeGrafter"/>
</dbReference>
<keyword evidence="6" id="KW-0732">Signal</keyword>
<evidence type="ECO:0000313" key="7">
    <source>
        <dbReference type="EMBL" id="NOV49904.1"/>
    </source>
</evidence>